<dbReference type="InterPro" id="IPR020846">
    <property type="entry name" value="MFS_dom"/>
</dbReference>
<feature type="transmembrane region" description="Helical" evidence="7">
    <location>
        <begin position="173"/>
        <end position="195"/>
    </location>
</feature>
<protein>
    <recommendedName>
        <fullName evidence="8">Major facilitator superfamily (MFS) profile domain-containing protein</fullName>
    </recommendedName>
</protein>
<dbReference type="InterPro" id="IPR044770">
    <property type="entry name" value="MFS_spinster-like"/>
</dbReference>
<feature type="transmembrane region" description="Helical" evidence="7">
    <location>
        <begin position="146"/>
        <end position="167"/>
    </location>
</feature>
<dbReference type="Pfam" id="PF07690">
    <property type="entry name" value="MFS_1"/>
    <property type="match status" value="1"/>
</dbReference>
<evidence type="ECO:0000256" key="6">
    <source>
        <dbReference type="ARBA" id="ARBA00024338"/>
    </source>
</evidence>
<evidence type="ECO:0000256" key="7">
    <source>
        <dbReference type="SAM" id="Phobius"/>
    </source>
</evidence>
<dbReference type="GO" id="GO:0016020">
    <property type="term" value="C:membrane"/>
    <property type="evidence" value="ECO:0007669"/>
    <property type="project" value="UniProtKB-SubCell"/>
</dbReference>
<feature type="transmembrane region" description="Helical" evidence="7">
    <location>
        <begin position="276"/>
        <end position="296"/>
    </location>
</feature>
<comment type="similarity">
    <text evidence="6">Belongs to the major facilitator superfamily. Spinster (TC 2.A.1.49) family.</text>
</comment>
<feature type="transmembrane region" description="Helical" evidence="7">
    <location>
        <begin position="342"/>
        <end position="362"/>
    </location>
</feature>
<comment type="subcellular location">
    <subcellularLocation>
        <location evidence="1">Membrane</location>
        <topology evidence="1">Multi-pass membrane protein</topology>
    </subcellularLocation>
</comment>
<proteinExistence type="inferred from homology"/>
<keyword evidence="5 7" id="KW-0472">Membrane</keyword>
<feature type="transmembrane region" description="Helical" evidence="7">
    <location>
        <begin position="317"/>
        <end position="336"/>
    </location>
</feature>
<dbReference type="Proteomes" id="UP001328107">
    <property type="component" value="Unassembled WGS sequence"/>
</dbReference>
<dbReference type="InterPro" id="IPR011701">
    <property type="entry name" value="MFS"/>
</dbReference>
<feature type="transmembrane region" description="Helical" evidence="7">
    <location>
        <begin position="109"/>
        <end position="134"/>
    </location>
</feature>
<dbReference type="PANTHER" id="PTHR23505:SF79">
    <property type="entry name" value="PROTEIN SPINSTER"/>
    <property type="match status" value="1"/>
</dbReference>
<evidence type="ECO:0000256" key="2">
    <source>
        <dbReference type="ARBA" id="ARBA00022448"/>
    </source>
</evidence>
<feature type="transmembrane region" description="Helical" evidence="7">
    <location>
        <begin position="423"/>
        <end position="445"/>
    </location>
</feature>
<evidence type="ECO:0000313" key="9">
    <source>
        <dbReference type="EMBL" id="GMR59236.1"/>
    </source>
</evidence>
<dbReference type="SUPFAM" id="SSF103473">
    <property type="entry name" value="MFS general substrate transporter"/>
    <property type="match status" value="1"/>
</dbReference>
<keyword evidence="10" id="KW-1185">Reference proteome</keyword>
<keyword evidence="4 7" id="KW-1133">Transmembrane helix</keyword>
<reference evidence="10" key="1">
    <citation type="submission" date="2022-10" db="EMBL/GenBank/DDBJ databases">
        <title>Genome assembly of Pristionchus species.</title>
        <authorList>
            <person name="Yoshida K."/>
            <person name="Sommer R.J."/>
        </authorList>
    </citation>
    <scope>NUCLEOTIDE SEQUENCE [LARGE SCALE GENOMIC DNA]</scope>
    <source>
        <strain evidence="10">RS5460</strain>
    </source>
</reference>
<keyword evidence="2" id="KW-0813">Transport</keyword>
<evidence type="ECO:0000256" key="3">
    <source>
        <dbReference type="ARBA" id="ARBA00022692"/>
    </source>
</evidence>
<evidence type="ECO:0000256" key="1">
    <source>
        <dbReference type="ARBA" id="ARBA00004141"/>
    </source>
</evidence>
<gene>
    <name evidence="9" type="ORF">PMAYCL1PPCAC_29431</name>
</gene>
<dbReference type="CDD" id="cd17328">
    <property type="entry name" value="MFS_spinster_like"/>
    <property type="match status" value="1"/>
</dbReference>
<feature type="non-terminal residue" evidence="9">
    <location>
        <position position="1"/>
    </location>
</feature>
<feature type="transmembrane region" description="Helical" evidence="7">
    <location>
        <begin position="54"/>
        <end position="77"/>
    </location>
</feature>
<comment type="caution">
    <text evidence="9">The sequence shown here is derived from an EMBL/GenBank/DDBJ whole genome shotgun (WGS) entry which is preliminary data.</text>
</comment>
<dbReference type="PROSITE" id="PS50850">
    <property type="entry name" value="MFS"/>
    <property type="match status" value="1"/>
</dbReference>
<feature type="transmembrane region" description="Helical" evidence="7">
    <location>
        <begin position="84"/>
        <end position="103"/>
    </location>
</feature>
<sequence length="458" mass="50860">SSIMQTRESPIPLWRRVSSVLILTLLSLFTMFDRYVTAGILPRLEEYYSISNTWGGMLQTVYVSFYIFCLLIVGVIGDRRSRKTIILVSTFFWIIFMIASSFIPPNMFWLFLILRSLTSIGISAVNGLAPSLFADYFTGSARGFSLMIFFMSLPIGASSSIAFGSSLAETDSFLWAMRLCPFIAILLFILSFFFLEEPIRGGLEDTVEEEGEKGSVVDDLIKICRVKSFWLSCLPTILVNFYLSAFSWWQATLVDYAMNSTQYDPSIYHGIQYDQWMGISSIVTCCVGILGSFLCVNFSEFWRDGRLCFTKSIRAPAITVGFGCLLNAPTSFAYLFLVNTEIVSAIAVNAIGTVVAGGIFPLDVEIVLMVIPPSRRAAALSLMNMLMCLTGDGPAPFIAGLITDLFLGGSTSPTDQFNSLRKTLLICQSIATSSFIFAFVNAVLFPKEMIKERRSLTK</sequence>
<dbReference type="EMBL" id="BTRK01000006">
    <property type="protein sequence ID" value="GMR59236.1"/>
    <property type="molecule type" value="Genomic_DNA"/>
</dbReference>
<accession>A0AAN5IE52</accession>
<dbReference type="GO" id="GO:0022857">
    <property type="term" value="F:transmembrane transporter activity"/>
    <property type="evidence" value="ECO:0007669"/>
    <property type="project" value="InterPro"/>
</dbReference>
<dbReference type="PANTHER" id="PTHR23505">
    <property type="entry name" value="SPINSTER"/>
    <property type="match status" value="1"/>
</dbReference>
<keyword evidence="3 7" id="KW-0812">Transmembrane</keyword>
<feature type="transmembrane region" description="Helical" evidence="7">
    <location>
        <begin position="229"/>
        <end position="249"/>
    </location>
</feature>
<evidence type="ECO:0000313" key="10">
    <source>
        <dbReference type="Proteomes" id="UP001328107"/>
    </source>
</evidence>
<evidence type="ECO:0000256" key="4">
    <source>
        <dbReference type="ARBA" id="ARBA00022989"/>
    </source>
</evidence>
<name>A0AAN5IE52_9BILA</name>
<evidence type="ECO:0000256" key="5">
    <source>
        <dbReference type="ARBA" id="ARBA00023136"/>
    </source>
</evidence>
<dbReference type="InterPro" id="IPR036259">
    <property type="entry name" value="MFS_trans_sf"/>
</dbReference>
<feature type="domain" description="Major facilitator superfamily (MFS) profile" evidence="8">
    <location>
        <begin position="19"/>
        <end position="446"/>
    </location>
</feature>
<dbReference type="Gene3D" id="1.20.1250.20">
    <property type="entry name" value="MFS general substrate transporter like domains"/>
    <property type="match status" value="1"/>
</dbReference>
<evidence type="ECO:0000259" key="8">
    <source>
        <dbReference type="PROSITE" id="PS50850"/>
    </source>
</evidence>
<organism evidence="9 10">
    <name type="scientific">Pristionchus mayeri</name>
    <dbReference type="NCBI Taxonomy" id="1317129"/>
    <lineage>
        <taxon>Eukaryota</taxon>
        <taxon>Metazoa</taxon>
        <taxon>Ecdysozoa</taxon>
        <taxon>Nematoda</taxon>
        <taxon>Chromadorea</taxon>
        <taxon>Rhabditida</taxon>
        <taxon>Rhabditina</taxon>
        <taxon>Diplogasteromorpha</taxon>
        <taxon>Diplogasteroidea</taxon>
        <taxon>Neodiplogasteridae</taxon>
        <taxon>Pristionchus</taxon>
    </lineage>
</organism>
<feature type="transmembrane region" description="Helical" evidence="7">
    <location>
        <begin position="382"/>
        <end position="403"/>
    </location>
</feature>
<dbReference type="AlphaFoldDB" id="A0AAN5IE52"/>